<evidence type="ECO:0000313" key="4">
    <source>
        <dbReference type="Proteomes" id="UP000494222"/>
    </source>
</evidence>
<protein>
    <submittedName>
        <fullName evidence="1">Uncharacterized protein</fullName>
    </submittedName>
</protein>
<organism evidence="1 3">
    <name type="scientific">Burkholderia latens</name>
    <dbReference type="NCBI Taxonomy" id="488446"/>
    <lineage>
        <taxon>Bacteria</taxon>
        <taxon>Pseudomonadati</taxon>
        <taxon>Pseudomonadota</taxon>
        <taxon>Betaproteobacteria</taxon>
        <taxon>Burkholderiales</taxon>
        <taxon>Burkholderiaceae</taxon>
        <taxon>Burkholderia</taxon>
        <taxon>Burkholderia cepacia complex</taxon>
    </lineage>
</organism>
<gene>
    <name evidence="2" type="ORF">BLA24064_01684</name>
    <name evidence="1" type="ORF">F7R21_10225</name>
</gene>
<dbReference type="AlphaFoldDB" id="A0A6H9T4X6"/>
<evidence type="ECO:0000313" key="2">
    <source>
        <dbReference type="EMBL" id="VWB38333.1"/>
    </source>
</evidence>
<reference evidence="2 4" key="2">
    <citation type="submission" date="2019-09" db="EMBL/GenBank/DDBJ databases">
        <authorList>
            <person name="Depoorter E."/>
        </authorList>
    </citation>
    <scope>NUCLEOTIDE SEQUENCE [LARGE SCALE GENOMIC DNA]</scope>
    <source>
        <strain evidence="2">LMG 24064</strain>
    </source>
</reference>
<dbReference type="OrthoDB" id="509598at2"/>
<reference evidence="1 3" key="1">
    <citation type="submission" date="2019-09" db="EMBL/GenBank/DDBJ databases">
        <title>Draft genome sequences of 48 bacterial type strains from the CCUG.</title>
        <authorList>
            <person name="Tunovic T."/>
            <person name="Pineiro-Iglesias B."/>
            <person name="Unosson C."/>
            <person name="Inganas E."/>
            <person name="Ohlen M."/>
            <person name="Cardew S."/>
            <person name="Jensie-Markopoulos S."/>
            <person name="Salva-Serra F."/>
            <person name="Jaen-Luchoro D."/>
            <person name="Karlsson R."/>
            <person name="Svensson-Stadler L."/>
            <person name="Chun J."/>
            <person name="Moore E."/>
        </authorList>
    </citation>
    <scope>NUCLEOTIDE SEQUENCE [LARGE SCALE GENOMIC DNA]</scope>
    <source>
        <strain evidence="1 3">CCUG 54555</strain>
    </source>
</reference>
<evidence type="ECO:0000313" key="3">
    <source>
        <dbReference type="Proteomes" id="UP000430232"/>
    </source>
</evidence>
<dbReference type="RefSeq" id="WP_151064214.1">
    <property type="nucleotide sequence ID" value="NZ_CABVPL010000008.1"/>
</dbReference>
<evidence type="ECO:0000313" key="1">
    <source>
        <dbReference type="EMBL" id="KAB0642802.1"/>
    </source>
</evidence>
<dbReference type="GeneID" id="99788948"/>
<dbReference type="EMBL" id="CABVPL010000008">
    <property type="protein sequence ID" value="VWB38333.1"/>
    <property type="molecule type" value="Genomic_DNA"/>
</dbReference>
<proteinExistence type="predicted"/>
<name>A0A6H9T4X6_9BURK</name>
<keyword evidence="3" id="KW-1185">Reference proteome</keyword>
<dbReference type="Proteomes" id="UP000430232">
    <property type="component" value="Unassembled WGS sequence"/>
</dbReference>
<dbReference type="EMBL" id="VZOJ01000020">
    <property type="protein sequence ID" value="KAB0642802.1"/>
    <property type="molecule type" value="Genomic_DNA"/>
</dbReference>
<sequence length="214" mass="24575">MKLESLTVADLEGYDEINPELALVARRLLAPTRGYEVWSDVLELDLLQCIKMLEEDPQIRAKDGEDRLTAEIITMLRSRSYDASHDEKVGGHSDIVVRHAKGYLWLGEAKIHSTYDYLLQGFNQLCTRYSRGTPDSDRGSLIVYTRVQDVGAVIKKWRAHLGDQKIAEFVADDCPHRKEIGFRSKHKHDSSGRDYRVWHVGVVLHFDPKDKEKK</sequence>
<accession>A0A6H9T4X6</accession>
<dbReference type="Proteomes" id="UP000494222">
    <property type="component" value="Unassembled WGS sequence"/>
</dbReference>